<name>A0ACB9GCJ2_CICIN</name>
<organism evidence="1 2">
    <name type="scientific">Cichorium intybus</name>
    <name type="common">Chicory</name>
    <dbReference type="NCBI Taxonomy" id="13427"/>
    <lineage>
        <taxon>Eukaryota</taxon>
        <taxon>Viridiplantae</taxon>
        <taxon>Streptophyta</taxon>
        <taxon>Embryophyta</taxon>
        <taxon>Tracheophyta</taxon>
        <taxon>Spermatophyta</taxon>
        <taxon>Magnoliopsida</taxon>
        <taxon>eudicotyledons</taxon>
        <taxon>Gunneridae</taxon>
        <taxon>Pentapetalae</taxon>
        <taxon>asterids</taxon>
        <taxon>campanulids</taxon>
        <taxon>Asterales</taxon>
        <taxon>Asteraceae</taxon>
        <taxon>Cichorioideae</taxon>
        <taxon>Cichorieae</taxon>
        <taxon>Cichoriinae</taxon>
        <taxon>Cichorium</taxon>
    </lineage>
</organism>
<comment type="caution">
    <text evidence="1">The sequence shown here is derived from an EMBL/GenBank/DDBJ whole genome shotgun (WGS) entry which is preliminary data.</text>
</comment>
<protein>
    <submittedName>
        <fullName evidence="1">Uncharacterized protein</fullName>
    </submittedName>
</protein>
<gene>
    <name evidence="1" type="ORF">L2E82_10930</name>
</gene>
<accession>A0ACB9GCJ2</accession>
<dbReference type="Proteomes" id="UP001055811">
    <property type="component" value="Linkage Group LG02"/>
</dbReference>
<sequence>MPRFYTALDYIRWNMTSFLVLFLVLMTDDNKVRISYSAMDVICTNIRNGSPILRFRRLAYGKGFHKLGLGFCNVLNDSEWVTYEDPIILA</sequence>
<reference evidence="2" key="1">
    <citation type="journal article" date="2022" name="Mol. Ecol. Resour.">
        <title>The genomes of chicory, endive, great burdock and yacon provide insights into Asteraceae palaeo-polyploidization history and plant inulin production.</title>
        <authorList>
            <person name="Fan W."/>
            <person name="Wang S."/>
            <person name="Wang H."/>
            <person name="Wang A."/>
            <person name="Jiang F."/>
            <person name="Liu H."/>
            <person name="Zhao H."/>
            <person name="Xu D."/>
            <person name="Zhang Y."/>
        </authorList>
    </citation>
    <scope>NUCLEOTIDE SEQUENCE [LARGE SCALE GENOMIC DNA]</scope>
    <source>
        <strain evidence="2">cv. Punajuju</strain>
    </source>
</reference>
<reference evidence="1 2" key="2">
    <citation type="journal article" date="2022" name="Mol. Ecol. Resour.">
        <title>The genomes of chicory, endive, great burdock and yacon provide insights into Asteraceae paleo-polyploidization history and plant inulin production.</title>
        <authorList>
            <person name="Fan W."/>
            <person name="Wang S."/>
            <person name="Wang H."/>
            <person name="Wang A."/>
            <person name="Jiang F."/>
            <person name="Liu H."/>
            <person name="Zhao H."/>
            <person name="Xu D."/>
            <person name="Zhang Y."/>
        </authorList>
    </citation>
    <scope>NUCLEOTIDE SEQUENCE [LARGE SCALE GENOMIC DNA]</scope>
    <source>
        <strain evidence="2">cv. Punajuju</strain>
        <tissue evidence="1">Leaves</tissue>
    </source>
</reference>
<proteinExistence type="predicted"/>
<evidence type="ECO:0000313" key="1">
    <source>
        <dbReference type="EMBL" id="KAI3780936.1"/>
    </source>
</evidence>
<keyword evidence="2" id="KW-1185">Reference proteome</keyword>
<dbReference type="EMBL" id="CM042010">
    <property type="protein sequence ID" value="KAI3780936.1"/>
    <property type="molecule type" value="Genomic_DNA"/>
</dbReference>
<evidence type="ECO:0000313" key="2">
    <source>
        <dbReference type="Proteomes" id="UP001055811"/>
    </source>
</evidence>